<sequence>MASQIPSHLQGLRVAINKLRPDVPNLADYFQVEDLQTLHSNLVTDVTDLEAVDKEDLRAFGLSLRLAALLKPDPSSARDISSRLKVLESAYVAMQLQLESSRQERSYSNVTQLGRRIQAMPSFQAAVPATDLFPPPTAEQWRLFFRALGLPEQPDDADWVGLLSPLELAAREKHQLGDSLSYASSATFTAFKNSLEDKMQLGVGFILRALESADMTELYWRDTSRCGIRNSVHKPDFTGFVMPTEVPSSVGVLIEVEESLKGQNVNHALGRIFHALEEQFSAQPSRQRAFAVAVARDSVDVVVASKAPFGVVTYQHSKPLPLALNKESPGLQQLVATVTASAEASGYRAMMPPPHTPVCCEYVSQPMPLKHMVDDPATPTPLCGTQVGNLEMLSLQGLDDSCTRVVEGGQLSENMAYLLLQPVGKLLGQNEDATTILKTGRGLAQSVQKWYQHGLIHRDLSASNVGLTPDGRVLIWDFYTMSSVHLGPEESTHLIGTPLYMAISVQQGAAPSLSSELESIFYILVKLSSEDGMVHWQRSRLRDTDAKIAAMMLEDNFYAKVLNRTRPQLKHLVHQLHALFFPQASGSQGRATGCLYRQDVTVEEFLNILASCELFWRSCNGDFDTHQQTDLEGRPMDSRRAELPSTISVQQGSKATESSELESVFYMLTRLSSAEDTLHWQRSPAADADRKVAAMKNSRIFQEKVLDRTRPELVPLVRQLHDLFFPLASSLKAGATGCYYRVDVSAAEFLDILAKCGPMPMQR</sequence>
<dbReference type="InterPro" id="IPR011009">
    <property type="entry name" value="Kinase-like_dom_sf"/>
</dbReference>
<reference evidence="2 3" key="1">
    <citation type="submission" date="2024-06" db="EMBL/GenBank/DDBJ databases">
        <authorList>
            <person name="Kraege A."/>
            <person name="Thomma B."/>
        </authorList>
    </citation>
    <scope>NUCLEOTIDE SEQUENCE [LARGE SCALE GENOMIC DNA]</scope>
</reference>
<name>A0ABP1FMS0_9CHLO</name>
<gene>
    <name evidence="2" type="primary">g1212</name>
    <name evidence="2" type="ORF">VP750_LOCUS1047</name>
</gene>
<organism evidence="2 3">
    <name type="scientific">Coccomyxa viridis</name>
    <dbReference type="NCBI Taxonomy" id="1274662"/>
    <lineage>
        <taxon>Eukaryota</taxon>
        <taxon>Viridiplantae</taxon>
        <taxon>Chlorophyta</taxon>
        <taxon>core chlorophytes</taxon>
        <taxon>Trebouxiophyceae</taxon>
        <taxon>Trebouxiophyceae incertae sedis</taxon>
        <taxon>Coccomyxaceae</taxon>
        <taxon>Coccomyxa</taxon>
    </lineage>
</organism>
<dbReference type="EMBL" id="CAXHTA020000002">
    <property type="protein sequence ID" value="CAL5219388.1"/>
    <property type="molecule type" value="Genomic_DNA"/>
</dbReference>
<comment type="caution">
    <text evidence="2">The sequence shown here is derived from an EMBL/GenBank/DDBJ whole genome shotgun (WGS) entry which is preliminary data.</text>
</comment>
<feature type="domain" description="Fungal-type protein kinase" evidence="1">
    <location>
        <begin position="416"/>
        <end position="525"/>
    </location>
</feature>
<dbReference type="Pfam" id="PF17667">
    <property type="entry name" value="Pkinase_fungal"/>
    <property type="match status" value="1"/>
</dbReference>
<dbReference type="Gene3D" id="1.10.510.10">
    <property type="entry name" value="Transferase(Phosphotransferase) domain 1"/>
    <property type="match status" value="1"/>
</dbReference>
<keyword evidence="3" id="KW-1185">Reference proteome</keyword>
<evidence type="ECO:0000313" key="3">
    <source>
        <dbReference type="Proteomes" id="UP001497392"/>
    </source>
</evidence>
<accession>A0ABP1FMS0</accession>
<evidence type="ECO:0000313" key="2">
    <source>
        <dbReference type="EMBL" id="CAL5219388.1"/>
    </source>
</evidence>
<dbReference type="InterPro" id="IPR040976">
    <property type="entry name" value="Pkinase_fungal"/>
</dbReference>
<proteinExistence type="predicted"/>
<protein>
    <submittedName>
        <fullName evidence="2">G1212 protein</fullName>
    </submittedName>
</protein>
<dbReference type="Proteomes" id="UP001497392">
    <property type="component" value="Unassembled WGS sequence"/>
</dbReference>
<evidence type="ECO:0000259" key="1">
    <source>
        <dbReference type="Pfam" id="PF17667"/>
    </source>
</evidence>
<dbReference type="SUPFAM" id="SSF56112">
    <property type="entry name" value="Protein kinase-like (PK-like)"/>
    <property type="match status" value="1"/>
</dbReference>